<comment type="caution">
    <text evidence="1">The sequence shown here is derived from an EMBL/GenBank/DDBJ whole genome shotgun (WGS) entry which is preliminary data.</text>
</comment>
<keyword evidence="2" id="KW-1185">Reference proteome</keyword>
<dbReference type="EMBL" id="CM037152">
    <property type="protein sequence ID" value="KAH7834924.1"/>
    <property type="molecule type" value="Genomic_DNA"/>
</dbReference>
<gene>
    <name evidence="1" type="ORF">Vadar_020989</name>
</gene>
<reference evidence="1 2" key="1">
    <citation type="journal article" date="2021" name="Hortic Res">
        <title>High-quality reference genome and annotation aids understanding of berry development for evergreen blueberry (Vaccinium darrowii).</title>
        <authorList>
            <person name="Yu J."/>
            <person name="Hulse-Kemp A.M."/>
            <person name="Babiker E."/>
            <person name="Staton M."/>
        </authorList>
    </citation>
    <scope>NUCLEOTIDE SEQUENCE [LARGE SCALE GENOMIC DNA]</scope>
    <source>
        <strain evidence="2">cv. NJ 8807/NJ 8810</strain>
        <tissue evidence="1">Young leaf</tissue>
    </source>
</reference>
<proteinExistence type="predicted"/>
<evidence type="ECO:0000313" key="1">
    <source>
        <dbReference type="EMBL" id="KAH7834924.1"/>
    </source>
</evidence>
<accession>A0ACB7X2H2</accession>
<dbReference type="Proteomes" id="UP000828048">
    <property type="component" value="Chromosome 2"/>
</dbReference>
<sequence length="140" mass="16534">MSRFFLPLLITLTLHFVYAVSYVDNGVLDKYTMFIVSAVPNNPKPLRIHCQSGDDDLGFHDLKSGENFNWSFRLNLILSTRYYCHFWWDSKEKSFDVFYYDTVARKCQGSGPYTCVWIVRPDGFYLSNGNSTWYKEYDWA</sequence>
<organism evidence="1 2">
    <name type="scientific">Vaccinium darrowii</name>
    <dbReference type="NCBI Taxonomy" id="229202"/>
    <lineage>
        <taxon>Eukaryota</taxon>
        <taxon>Viridiplantae</taxon>
        <taxon>Streptophyta</taxon>
        <taxon>Embryophyta</taxon>
        <taxon>Tracheophyta</taxon>
        <taxon>Spermatophyta</taxon>
        <taxon>Magnoliopsida</taxon>
        <taxon>eudicotyledons</taxon>
        <taxon>Gunneridae</taxon>
        <taxon>Pentapetalae</taxon>
        <taxon>asterids</taxon>
        <taxon>Ericales</taxon>
        <taxon>Ericaceae</taxon>
        <taxon>Vaccinioideae</taxon>
        <taxon>Vaccinieae</taxon>
        <taxon>Vaccinium</taxon>
    </lineage>
</organism>
<evidence type="ECO:0000313" key="2">
    <source>
        <dbReference type="Proteomes" id="UP000828048"/>
    </source>
</evidence>
<name>A0ACB7X2H2_9ERIC</name>
<protein>
    <submittedName>
        <fullName evidence="1">Uncharacterized protein</fullName>
    </submittedName>
</protein>